<keyword evidence="8" id="KW-1185">Reference proteome</keyword>
<evidence type="ECO:0000256" key="3">
    <source>
        <dbReference type="RuleBase" id="RU003968"/>
    </source>
</evidence>
<dbReference type="InterPro" id="IPR000172">
    <property type="entry name" value="GMC_OxRdtase_N"/>
</dbReference>
<dbReference type="PROSITE" id="PS00623">
    <property type="entry name" value="GMC_OXRED_1"/>
    <property type="match status" value="1"/>
</dbReference>
<dbReference type="EnsemblMetazoa" id="AMEC008681-RA">
    <property type="protein sequence ID" value="AMEC008681-PA"/>
    <property type="gene ID" value="AMEC008681"/>
</dbReference>
<feature type="binding site" evidence="2">
    <location>
        <position position="277"/>
    </location>
    <ligand>
        <name>FAD</name>
        <dbReference type="ChEBI" id="CHEBI:57692"/>
    </ligand>
</feature>
<dbReference type="VEuPathDB" id="VectorBase:AMEC008681"/>
<evidence type="ECO:0000313" key="7">
    <source>
        <dbReference type="EnsemblMetazoa" id="AMEC008681-PA"/>
    </source>
</evidence>
<evidence type="ECO:0000256" key="1">
    <source>
        <dbReference type="ARBA" id="ARBA00010790"/>
    </source>
</evidence>
<reference evidence="7" key="2">
    <citation type="submission" date="2020-05" db="UniProtKB">
        <authorList>
            <consortium name="EnsemblMetazoa"/>
        </authorList>
    </citation>
    <scope>IDENTIFICATION</scope>
    <source>
        <strain evidence="7">CM1001059</strain>
    </source>
</reference>
<dbReference type="PROSITE" id="PS00624">
    <property type="entry name" value="GMC_OXRED_2"/>
    <property type="match status" value="1"/>
</dbReference>
<dbReference type="Gene3D" id="3.50.50.60">
    <property type="entry name" value="FAD/NAD(P)-binding domain"/>
    <property type="match status" value="1"/>
</dbReference>
<dbReference type="PIRSF" id="PIRSF000137">
    <property type="entry name" value="Alcohol_oxidase"/>
    <property type="match status" value="1"/>
</dbReference>
<keyword evidence="4" id="KW-1133">Transmembrane helix</keyword>
<dbReference type="GO" id="GO:0016614">
    <property type="term" value="F:oxidoreductase activity, acting on CH-OH group of donors"/>
    <property type="evidence" value="ECO:0007669"/>
    <property type="project" value="InterPro"/>
</dbReference>
<evidence type="ECO:0000256" key="2">
    <source>
        <dbReference type="PIRSR" id="PIRSR000137-2"/>
    </source>
</evidence>
<dbReference type="GO" id="GO:0050660">
    <property type="term" value="F:flavin adenine dinucleotide binding"/>
    <property type="evidence" value="ECO:0007669"/>
    <property type="project" value="InterPro"/>
</dbReference>
<comment type="similarity">
    <text evidence="1 3">Belongs to the GMC oxidoreductase family.</text>
</comment>
<comment type="cofactor">
    <cofactor evidence="2">
        <name>FAD</name>
        <dbReference type="ChEBI" id="CHEBI:57692"/>
    </cofactor>
</comment>
<organism evidence="7 8">
    <name type="scientific">Anopheles melas</name>
    <dbReference type="NCBI Taxonomy" id="34690"/>
    <lineage>
        <taxon>Eukaryota</taxon>
        <taxon>Metazoa</taxon>
        <taxon>Ecdysozoa</taxon>
        <taxon>Arthropoda</taxon>
        <taxon>Hexapoda</taxon>
        <taxon>Insecta</taxon>
        <taxon>Pterygota</taxon>
        <taxon>Neoptera</taxon>
        <taxon>Endopterygota</taxon>
        <taxon>Diptera</taxon>
        <taxon>Nematocera</taxon>
        <taxon>Culicoidea</taxon>
        <taxon>Culicidae</taxon>
        <taxon>Anophelinae</taxon>
        <taxon>Anopheles</taxon>
    </lineage>
</organism>
<evidence type="ECO:0000259" key="6">
    <source>
        <dbReference type="PROSITE" id="PS00624"/>
    </source>
</evidence>
<dbReference type="InterPro" id="IPR007867">
    <property type="entry name" value="GMC_OxRtase_C"/>
</dbReference>
<dbReference type="InterPro" id="IPR036188">
    <property type="entry name" value="FAD/NAD-bd_sf"/>
</dbReference>
<keyword evidence="3" id="KW-0285">Flavoprotein</keyword>
<dbReference type="SUPFAM" id="SSF54373">
    <property type="entry name" value="FAD-linked reductases, C-terminal domain"/>
    <property type="match status" value="1"/>
</dbReference>
<dbReference type="PANTHER" id="PTHR11552:SF186">
    <property type="entry name" value="GLUCOSE-METHANOL-CHOLINE OXIDOREDUCTASE N-TERMINAL DOMAIN-CONTAINING PROTEIN"/>
    <property type="match status" value="1"/>
</dbReference>
<dbReference type="AlphaFoldDB" id="A0A182TUS8"/>
<dbReference type="Gene3D" id="3.30.560.10">
    <property type="entry name" value="Glucose Oxidase, domain 3"/>
    <property type="match status" value="1"/>
</dbReference>
<feature type="domain" description="Glucose-methanol-choline oxidoreductase N-terminal" evidence="5">
    <location>
        <begin position="136"/>
        <end position="159"/>
    </location>
</feature>
<keyword evidence="4" id="KW-0472">Membrane</keyword>
<accession>A0A182TUS8</accession>
<evidence type="ECO:0000313" key="8">
    <source>
        <dbReference type="Proteomes" id="UP000075902"/>
    </source>
</evidence>
<dbReference type="Proteomes" id="UP000075902">
    <property type="component" value="Unassembled WGS sequence"/>
</dbReference>
<reference evidence="8" key="1">
    <citation type="submission" date="2014-01" db="EMBL/GenBank/DDBJ databases">
        <title>The Genome Sequence of Anopheles melas CM1001059_A (V2).</title>
        <authorList>
            <consortium name="The Broad Institute Genomics Platform"/>
            <person name="Neafsey D.E."/>
            <person name="Besansky N."/>
            <person name="Howell P."/>
            <person name="Walton C."/>
            <person name="Young S.K."/>
            <person name="Zeng Q."/>
            <person name="Gargeya S."/>
            <person name="Fitzgerald M."/>
            <person name="Haas B."/>
            <person name="Abouelleil A."/>
            <person name="Allen A.W."/>
            <person name="Alvarado L."/>
            <person name="Arachchi H.M."/>
            <person name="Berlin A.M."/>
            <person name="Chapman S.B."/>
            <person name="Gainer-Dewar J."/>
            <person name="Goldberg J."/>
            <person name="Griggs A."/>
            <person name="Gujja S."/>
            <person name="Hansen M."/>
            <person name="Howarth C."/>
            <person name="Imamovic A."/>
            <person name="Ireland A."/>
            <person name="Larimer J."/>
            <person name="McCowan C."/>
            <person name="Murphy C."/>
            <person name="Pearson M."/>
            <person name="Poon T.W."/>
            <person name="Priest M."/>
            <person name="Roberts A."/>
            <person name="Saif S."/>
            <person name="Shea T."/>
            <person name="Sisk P."/>
            <person name="Sykes S."/>
            <person name="Wortman J."/>
            <person name="Nusbaum C."/>
            <person name="Birren B."/>
        </authorList>
    </citation>
    <scope>NUCLEOTIDE SEQUENCE [LARGE SCALE GENOMIC DNA]</scope>
    <source>
        <strain evidence="8">CM1001059</strain>
    </source>
</reference>
<keyword evidence="2 3" id="KW-0274">FAD</keyword>
<dbReference type="Pfam" id="PF05199">
    <property type="entry name" value="GMC_oxred_C"/>
    <property type="match status" value="1"/>
</dbReference>
<dbReference type="SUPFAM" id="SSF51905">
    <property type="entry name" value="FAD/NAD(P)-binding domain"/>
    <property type="match status" value="1"/>
</dbReference>
<evidence type="ECO:0000256" key="4">
    <source>
        <dbReference type="SAM" id="Phobius"/>
    </source>
</evidence>
<keyword evidence="4" id="KW-0812">Transmembrane</keyword>
<protein>
    <recommendedName>
        <fullName evidence="5 6">Glucose-methanol-choline oxidoreductase N-terminal domain-containing protein</fullName>
    </recommendedName>
</protein>
<sequence length="667" mass="74594">MNAVGSYEVRTRLLYTSRIGTVFLLLIDASIWLQRPDIVDFHHRVQPIPGPFVQDIYDFVVVGAGSAGAVMAARLSEICHWDVLLLEAGTDESFLTDIPFLYPTLQTSRVDWKFLTEPSDRFCLAMKDQRCRWPRGKALGGSSTINAMLYVRGNPRDFDAWRDLGNPGWSYDDMLPYFLKLEDMRDPRYANLSYHGRGGPISVERFRYHTPLRNHLLAGLEEMGLTNRYGEVNGPMQSGFAVPHGSIRNGLRCSTAKGYLRPAAARKNLHISTKTMVERILIDPNDRRAYGVQFEKGGRRYQVMVSKEVILSAGALNSPQLLMLSGIGPRQELERHGIRVIQDLPGVGQNMQDHVATGAGGYTIQPPPGSPPLAYDFGDAVGVDTLRRFLFNEDGMLYGMSLCEVMGFLNTKYQDPELDWPDVELFLASLSDLTDGGRFGKRGSGISNNYYAQVYEEQVYQNSYMVIPMLSRPLSTGWLELASKNPHDHIRIHPNYFDNPKDMMVLVRLIKPILCIEGLKFADALANTTAMRNINATLLDYSRSACRASNFLNKDDFYTCLVRHYTQTIYHPCGTAKMGPVTDPMAVVDRFLRVHHIGGLRVVDASIFPVITTGNTNVPTIATGEKAADLVKAAYAADLRAHADTLRECKTLHTDYSAKAMEESQAV</sequence>
<dbReference type="InterPro" id="IPR012132">
    <property type="entry name" value="GMC_OxRdtase"/>
</dbReference>
<proteinExistence type="inferred from homology"/>
<dbReference type="STRING" id="34690.A0A182TUS8"/>
<dbReference type="PANTHER" id="PTHR11552">
    <property type="entry name" value="GLUCOSE-METHANOL-CHOLINE GMC OXIDOREDUCTASE"/>
    <property type="match status" value="1"/>
</dbReference>
<feature type="domain" description="Glucose-methanol-choline oxidoreductase N-terminal" evidence="6">
    <location>
        <begin position="314"/>
        <end position="328"/>
    </location>
</feature>
<evidence type="ECO:0000259" key="5">
    <source>
        <dbReference type="PROSITE" id="PS00623"/>
    </source>
</evidence>
<feature type="transmembrane region" description="Helical" evidence="4">
    <location>
        <begin position="12"/>
        <end position="33"/>
    </location>
</feature>
<dbReference type="Pfam" id="PF00732">
    <property type="entry name" value="GMC_oxred_N"/>
    <property type="match status" value="1"/>
</dbReference>
<name>A0A182TUS8_9DIPT</name>